<feature type="domain" description="IBH1-like N-terminal" evidence="4">
    <location>
        <begin position="20"/>
        <end position="79"/>
    </location>
</feature>
<evidence type="ECO:0000313" key="6">
    <source>
        <dbReference type="Proteomes" id="UP000663760"/>
    </source>
</evidence>
<dbReference type="Proteomes" id="UP000663760">
    <property type="component" value="Chromosome 5"/>
</dbReference>
<evidence type="ECO:0000313" key="5">
    <source>
        <dbReference type="EMBL" id="CAA7396146.1"/>
    </source>
</evidence>
<dbReference type="GO" id="GO:0006355">
    <property type="term" value="P:regulation of DNA-templated transcription"/>
    <property type="evidence" value="ECO:0007669"/>
    <property type="project" value="InterPro"/>
</dbReference>
<dbReference type="SUPFAM" id="SSF47459">
    <property type="entry name" value="HLH, helix-loop-helix DNA-binding domain"/>
    <property type="match status" value="1"/>
</dbReference>
<gene>
    <name evidence="5" type="ORF">SI8410_05006809</name>
</gene>
<dbReference type="GO" id="GO:0046983">
    <property type="term" value="F:protein dimerization activity"/>
    <property type="evidence" value="ECO:0007669"/>
    <property type="project" value="InterPro"/>
</dbReference>
<dbReference type="InterPro" id="IPR036638">
    <property type="entry name" value="HLH_DNA-bd_sf"/>
</dbReference>
<evidence type="ECO:0000256" key="3">
    <source>
        <dbReference type="ARBA" id="ARBA00023163"/>
    </source>
</evidence>
<keyword evidence="2" id="KW-0805">Transcription regulation</keyword>
<keyword evidence="3" id="KW-0804">Transcription</keyword>
<keyword evidence="6" id="KW-1185">Reference proteome</keyword>
<organism evidence="5 6">
    <name type="scientific">Spirodela intermedia</name>
    <name type="common">Intermediate duckweed</name>
    <dbReference type="NCBI Taxonomy" id="51605"/>
    <lineage>
        <taxon>Eukaryota</taxon>
        <taxon>Viridiplantae</taxon>
        <taxon>Streptophyta</taxon>
        <taxon>Embryophyta</taxon>
        <taxon>Tracheophyta</taxon>
        <taxon>Spermatophyta</taxon>
        <taxon>Magnoliopsida</taxon>
        <taxon>Liliopsida</taxon>
        <taxon>Araceae</taxon>
        <taxon>Lemnoideae</taxon>
        <taxon>Spirodela</taxon>
    </lineage>
</organism>
<dbReference type="InterPro" id="IPR044660">
    <property type="entry name" value="IBH1-like"/>
</dbReference>
<dbReference type="EMBL" id="LR746268">
    <property type="protein sequence ID" value="CAA7396146.1"/>
    <property type="molecule type" value="Genomic_DNA"/>
</dbReference>
<dbReference type="AlphaFoldDB" id="A0A7I8KFT6"/>
<reference evidence="5" key="1">
    <citation type="submission" date="2020-02" db="EMBL/GenBank/DDBJ databases">
        <authorList>
            <person name="Scholz U."/>
            <person name="Mascher M."/>
            <person name="Fiebig A."/>
        </authorList>
    </citation>
    <scope>NUCLEOTIDE SEQUENCE</scope>
</reference>
<evidence type="ECO:0000256" key="2">
    <source>
        <dbReference type="ARBA" id="ARBA00023015"/>
    </source>
</evidence>
<accession>A0A7I8KFT6</accession>
<evidence type="ECO:0000259" key="4">
    <source>
        <dbReference type="Pfam" id="PF26576"/>
    </source>
</evidence>
<dbReference type="InterPro" id="IPR059002">
    <property type="entry name" value="IBH1_N"/>
</dbReference>
<protein>
    <recommendedName>
        <fullName evidence="4">IBH1-like N-terminal domain-containing protein</fullName>
    </recommendedName>
</protein>
<comment type="similarity">
    <text evidence="1">Belongs to the bHLH protein family.</text>
</comment>
<dbReference type="PANTHER" id="PTHR33124">
    <property type="entry name" value="TRANSCRIPTION FACTOR IBH1-LIKE 1"/>
    <property type="match status" value="1"/>
</dbReference>
<dbReference type="OrthoDB" id="786845at2759"/>
<dbReference type="Pfam" id="PF26576">
    <property type="entry name" value="IBH1_N"/>
    <property type="match status" value="1"/>
</dbReference>
<evidence type="ECO:0000256" key="1">
    <source>
        <dbReference type="ARBA" id="ARBA00005510"/>
    </source>
</evidence>
<name>A0A7I8KFT6_SPIIN</name>
<proteinExistence type="inferred from homology"/>
<sequence>MHREALAGNPNPSRHLQALHFLGALARINKLRARKSPPSRRATALGGRRITRAAYAAMAVAAGPRRAWSRAILLGLRRNSIAKPFLIKKRILKPHRELRDVGSRAEELRRLLPGARRMEFGSLLDETLNYIHHLTAQVGIMQKIADSLCK</sequence>
<dbReference type="PANTHER" id="PTHR33124:SF40">
    <property type="entry name" value="TRANSCRIPTION FACTOR IBH1"/>
    <property type="match status" value="1"/>
</dbReference>